<comment type="pathway">
    <text evidence="1">Carbohydrate degradation; 2-deoxy-D-ribose 1-phosphate degradation; D-glyceraldehyde 3-phosphate and acetaldehyde from 2-deoxy-alpha-D-ribose 1-phosphate: step 2/2.</text>
</comment>
<dbReference type="InterPro" id="IPR002915">
    <property type="entry name" value="DeoC/FbaB/LacD_aldolase"/>
</dbReference>
<dbReference type="SUPFAM" id="SSF51569">
    <property type="entry name" value="Aldolase"/>
    <property type="match status" value="1"/>
</dbReference>
<dbReference type="GO" id="GO:0004139">
    <property type="term" value="F:deoxyribose-phosphate aldolase activity"/>
    <property type="evidence" value="ECO:0007669"/>
    <property type="project" value="UniProtKB-EC"/>
</dbReference>
<dbReference type="PIRSF" id="PIRSF001357">
    <property type="entry name" value="DeoC"/>
    <property type="match status" value="1"/>
</dbReference>
<evidence type="ECO:0000256" key="7">
    <source>
        <dbReference type="NCBIfam" id="TIGR00126"/>
    </source>
</evidence>
<evidence type="ECO:0000256" key="2">
    <source>
        <dbReference type="ARBA" id="ARBA00009473"/>
    </source>
</evidence>
<keyword evidence="5" id="KW-0704">Schiff base</keyword>
<dbReference type="Pfam" id="PF01791">
    <property type="entry name" value="DeoC"/>
    <property type="match status" value="1"/>
</dbReference>
<dbReference type="InterPro" id="IPR013785">
    <property type="entry name" value="Aldolase_TIM"/>
</dbReference>
<evidence type="ECO:0000256" key="6">
    <source>
        <dbReference type="ARBA" id="ARBA00048791"/>
    </source>
</evidence>
<evidence type="ECO:0000256" key="4">
    <source>
        <dbReference type="ARBA" id="ARBA00023239"/>
    </source>
</evidence>
<evidence type="ECO:0000256" key="1">
    <source>
        <dbReference type="ARBA" id="ARBA00004816"/>
    </source>
</evidence>
<evidence type="ECO:0000256" key="3">
    <source>
        <dbReference type="ARBA" id="ARBA00012515"/>
    </source>
</evidence>
<dbReference type="Gene3D" id="3.20.20.70">
    <property type="entry name" value="Aldolase class I"/>
    <property type="match status" value="1"/>
</dbReference>
<evidence type="ECO:0000313" key="8">
    <source>
        <dbReference type="EMBL" id="MBS2212533.1"/>
    </source>
</evidence>
<evidence type="ECO:0000256" key="5">
    <source>
        <dbReference type="ARBA" id="ARBA00023270"/>
    </source>
</evidence>
<reference evidence="8 9" key="1">
    <citation type="journal article" date="2014" name="Int. J. Syst. Evol. Microbiol.">
        <title>Carboxylicivirga gen. nov. in the family Marinilabiliaceae with two novel species, Carboxylicivirga mesophila sp. nov. and Carboxylicivirga taeanensis sp. nov., and reclassification of Cytophaga fermentans as Saccharicrinis fermentans gen. nov., comb. nov.</title>
        <authorList>
            <person name="Yang S.H."/>
            <person name="Seo H.S."/>
            <person name="Woo J.H."/>
            <person name="Oh H.M."/>
            <person name="Jang H."/>
            <person name="Lee J.H."/>
            <person name="Kim S.J."/>
            <person name="Kwon K.K."/>
        </authorList>
    </citation>
    <scope>NUCLEOTIDE SEQUENCE [LARGE SCALE GENOMIC DNA]</scope>
    <source>
        <strain evidence="8 9">JCM 18290</strain>
    </source>
</reference>
<protein>
    <recommendedName>
        <fullName evidence="3 7">Deoxyribose-phosphate aldolase</fullName>
        <ecNumber evidence="3 7">4.1.2.4</ecNumber>
    </recommendedName>
</protein>
<dbReference type="InterPro" id="IPR011343">
    <property type="entry name" value="DeoC"/>
</dbReference>
<proteinExistence type="inferred from homology"/>
<comment type="caution">
    <text evidence="8">The sequence shown here is derived from an EMBL/GenBank/DDBJ whole genome shotgun (WGS) entry which is preliminary data.</text>
</comment>
<keyword evidence="4 8" id="KW-0456">Lyase</keyword>
<comment type="catalytic activity">
    <reaction evidence="6">
        <text>2-deoxy-D-ribose 5-phosphate = D-glyceraldehyde 3-phosphate + acetaldehyde</text>
        <dbReference type="Rhea" id="RHEA:12821"/>
        <dbReference type="ChEBI" id="CHEBI:15343"/>
        <dbReference type="ChEBI" id="CHEBI:59776"/>
        <dbReference type="ChEBI" id="CHEBI:62877"/>
        <dbReference type="EC" id="4.1.2.4"/>
    </reaction>
</comment>
<dbReference type="NCBIfam" id="TIGR00126">
    <property type="entry name" value="deoC"/>
    <property type="match status" value="1"/>
</dbReference>
<keyword evidence="9" id="KW-1185">Reference proteome</keyword>
<evidence type="ECO:0000313" key="9">
    <source>
        <dbReference type="Proteomes" id="UP000721861"/>
    </source>
</evidence>
<dbReference type="SMART" id="SM01133">
    <property type="entry name" value="DeoC"/>
    <property type="match status" value="1"/>
</dbReference>
<dbReference type="CDD" id="cd00959">
    <property type="entry name" value="DeoC"/>
    <property type="match status" value="1"/>
</dbReference>
<dbReference type="Proteomes" id="UP000721861">
    <property type="component" value="Unassembled WGS sequence"/>
</dbReference>
<name>A0ABS5KBW5_9BACT</name>
<comment type="similarity">
    <text evidence="2">Belongs to the DeoC/FbaB aldolase family. DeoC type 2 subfamily.</text>
</comment>
<organism evidence="8 9">
    <name type="scientific">Carboxylicivirga mesophila</name>
    <dbReference type="NCBI Taxonomy" id="1166478"/>
    <lineage>
        <taxon>Bacteria</taxon>
        <taxon>Pseudomonadati</taxon>
        <taxon>Bacteroidota</taxon>
        <taxon>Bacteroidia</taxon>
        <taxon>Marinilabiliales</taxon>
        <taxon>Marinilabiliaceae</taxon>
        <taxon>Carboxylicivirga</taxon>
    </lineage>
</organism>
<dbReference type="EMBL" id="JAGUCN010000016">
    <property type="protein sequence ID" value="MBS2212533.1"/>
    <property type="molecule type" value="Genomic_DNA"/>
</dbReference>
<dbReference type="EC" id="4.1.2.4" evidence="3 7"/>
<sequence length="292" mass="32201">MDKFPFSLTDKQIEEGINAAKQEALHLKADKDILKLLFNCIDLTSLNTEDSSDDIRDFVEKVNELPQHFDFVPQVAALCVYPVFAPVLKSGLKDVNIGRAVVSAGFPSSQTFLDVKKLETQRAIDFGANEIDIVMSVGEFMEGNYEFVGEEINAIKGVMGDAHLKVILESGTLPKAEDVWTASVIAMEYGADFIKTSTGKQQPAATFEAAFTMLSAIKAYFEKTGKKIGFKPAGGISTVDDALVYYCLVKHICGAEWLNNQLFRLGASRLANNLISDIAELENGFRKEIKYF</sequence>
<dbReference type="PANTHER" id="PTHR10889">
    <property type="entry name" value="DEOXYRIBOSE-PHOSPHATE ALDOLASE"/>
    <property type="match status" value="1"/>
</dbReference>
<gene>
    <name evidence="8" type="primary">deoC</name>
    <name evidence="8" type="ORF">KEM09_14040</name>
</gene>
<dbReference type="PANTHER" id="PTHR10889:SF3">
    <property type="entry name" value="DEOXYRIBOSE-PHOSPHATE ALDOLASE"/>
    <property type="match status" value="1"/>
</dbReference>
<accession>A0ABS5KBW5</accession>